<dbReference type="EMBL" id="BIFT01000002">
    <property type="protein sequence ID" value="GCE31316.1"/>
    <property type="molecule type" value="Genomic_DNA"/>
</dbReference>
<keyword evidence="3" id="KW-1185">Reference proteome</keyword>
<accession>A0A402BJ02</accession>
<dbReference type="InterPro" id="IPR001509">
    <property type="entry name" value="Epimerase_deHydtase"/>
</dbReference>
<evidence type="ECO:0000313" key="3">
    <source>
        <dbReference type="Proteomes" id="UP000287171"/>
    </source>
</evidence>
<comment type="caution">
    <text evidence="2">The sequence shown here is derived from an EMBL/GenBank/DDBJ whole genome shotgun (WGS) entry which is preliminary data.</text>
</comment>
<protein>
    <recommendedName>
        <fullName evidence="1">NAD-dependent epimerase/dehydratase domain-containing protein</fullName>
    </recommendedName>
</protein>
<evidence type="ECO:0000313" key="2">
    <source>
        <dbReference type="EMBL" id="GCE31316.1"/>
    </source>
</evidence>
<dbReference type="Pfam" id="PF01370">
    <property type="entry name" value="Epimerase"/>
    <property type="match status" value="1"/>
</dbReference>
<dbReference type="Proteomes" id="UP000287171">
    <property type="component" value="Unassembled WGS sequence"/>
</dbReference>
<dbReference type="Gene3D" id="3.40.50.720">
    <property type="entry name" value="NAD(P)-binding Rossmann-like Domain"/>
    <property type="match status" value="1"/>
</dbReference>
<dbReference type="InterPro" id="IPR036291">
    <property type="entry name" value="NAD(P)-bd_dom_sf"/>
</dbReference>
<name>A0A402BJ02_9CHLR</name>
<reference evidence="3" key="1">
    <citation type="submission" date="2018-12" db="EMBL/GenBank/DDBJ databases">
        <title>Tengunoibacter tsumagoiensis gen. nov., sp. nov., Dictyobacter kobayashii sp. nov., D. alpinus sp. nov., and D. joshuensis sp. nov. and description of Dictyobacteraceae fam. nov. within the order Ktedonobacterales isolated from Tengu-no-mugimeshi.</title>
        <authorList>
            <person name="Wang C.M."/>
            <person name="Zheng Y."/>
            <person name="Sakai Y."/>
            <person name="Toyoda A."/>
            <person name="Minakuchi Y."/>
            <person name="Abe K."/>
            <person name="Yokota A."/>
            <person name="Yabe S."/>
        </authorList>
    </citation>
    <scope>NUCLEOTIDE SEQUENCE [LARGE SCALE GENOMIC DNA]</scope>
    <source>
        <strain evidence="3">Uno16</strain>
    </source>
</reference>
<dbReference type="SUPFAM" id="SSF51735">
    <property type="entry name" value="NAD(P)-binding Rossmann-fold domains"/>
    <property type="match status" value="1"/>
</dbReference>
<sequence>MQGDMDRYKTWLSVAKQADAIVVASSASLQATVTLLQALIAALQETQKPLVYISGSSLYGDIGAQERVDEDAFVQRLSTPAMNQSPENVVYRAKEHGVHGIVIVGAGILYGRGGGSTPSFLLEEAKKRQVAWYIGEGQQRWSSVHVEDLAHLTVLAVEQMPSYRVFNAVAQALSLHETAEIIAQVTHIRDGAQSISEGEALSVWGSFWARILSRNLWLSSTRAENILGWKPVAPSFKDDLLSNS</sequence>
<dbReference type="PANTHER" id="PTHR48079">
    <property type="entry name" value="PROTEIN YEEZ"/>
    <property type="match status" value="1"/>
</dbReference>
<dbReference type="AlphaFoldDB" id="A0A402BJ02"/>
<dbReference type="GO" id="GO:0005737">
    <property type="term" value="C:cytoplasm"/>
    <property type="evidence" value="ECO:0007669"/>
    <property type="project" value="TreeGrafter"/>
</dbReference>
<organism evidence="2 3">
    <name type="scientific">Dictyobacter alpinus</name>
    <dbReference type="NCBI Taxonomy" id="2014873"/>
    <lineage>
        <taxon>Bacteria</taxon>
        <taxon>Bacillati</taxon>
        <taxon>Chloroflexota</taxon>
        <taxon>Ktedonobacteria</taxon>
        <taxon>Ktedonobacterales</taxon>
        <taxon>Dictyobacteraceae</taxon>
        <taxon>Dictyobacter</taxon>
    </lineage>
</organism>
<feature type="domain" description="NAD-dependent epimerase/dehydratase" evidence="1">
    <location>
        <begin position="29"/>
        <end position="167"/>
    </location>
</feature>
<evidence type="ECO:0000259" key="1">
    <source>
        <dbReference type="Pfam" id="PF01370"/>
    </source>
</evidence>
<gene>
    <name evidence="2" type="ORF">KDA_68000</name>
</gene>
<dbReference type="InterPro" id="IPR051783">
    <property type="entry name" value="NAD(P)-dependent_oxidoreduct"/>
</dbReference>
<dbReference type="GO" id="GO:0004029">
    <property type="term" value="F:aldehyde dehydrogenase (NAD+) activity"/>
    <property type="evidence" value="ECO:0007669"/>
    <property type="project" value="TreeGrafter"/>
</dbReference>
<proteinExistence type="predicted"/>
<dbReference type="PANTHER" id="PTHR48079:SF6">
    <property type="entry name" value="NAD(P)-BINDING DOMAIN-CONTAINING PROTEIN-RELATED"/>
    <property type="match status" value="1"/>
</dbReference>